<name>A0A5B7J1V6_PORTR</name>
<keyword evidence="2" id="KW-1185">Reference proteome</keyword>
<evidence type="ECO:0000313" key="2">
    <source>
        <dbReference type="Proteomes" id="UP000324222"/>
    </source>
</evidence>
<dbReference type="AlphaFoldDB" id="A0A5B7J1V6"/>
<accession>A0A5B7J1V6</accession>
<sequence>MTHWFESKKFAIIALLYDEKEEFNHKLKNRRFARFLYWLSVILTSRQNIIEKNPRYEDAAVM</sequence>
<proteinExistence type="predicted"/>
<comment type="caution">
    <text evidence="1">The sequence shown here is derived from an EMBL/GenBank/DDBJ whole genome shotgun (WGS) entry which is preliminary data.</text>
</comment>
<protein>
    <submittedName>
        <fullName evidence="1">Uncharacterized protein</fullName>
    </submittedName>
</protein>
<dbReference type="Proteomes" id="UP000324222">
    <property type="component" value="Unassembled WGS sequence"/>
</dbReference>
<evidence type="ECO:0000313" key="1">
    <source>
        <dbReference type="EMBL" id="MPC86878.1"/>
    </source>
</evidence>
<dbReference type="EMBL" id="VSRR010072834">
    <property type="protein sequence ID" value="MPC86878.1"/>
    <property type="molecule type" value="Genomic_DNA"/>
</dbReference>
<gene>
    <name evidence="1" type="ORF">E2C01_081716</name>
</gene>
<reference evidence="1 2" key="1">
    <citation type="submission" date="2019-05" db="EMBL/GenBank/DDBJ databases">
        <title>Another draft genome of Portunus trituberculatus and its Hox gene families provides insights of decapod evolution.</title>
        <authorList>
            <person name="Jeong J.-H."/>
            <person name="Song I."/>
            <person name="Kim S."/>
            <person name="Choi T."/>
            <person name="Kim D."/>
            <person name="Ryu S."/>
            <person name="Kim W."/>
        </authorList>
    </citation>
    <scope>NUCLEOTIDE SEQUENCE [LARGE SCALE GENOMIC DNA]</scope>
    <source>
        <tissue evidence="1">Muscle</tissue>
    </source>
</reference>
<organism evidence="1 2">
    <name type="scientific">Portunus trituberculatus</name>
    <name type="common">Swimming crab</name>
    <name type="synonym">Neptunus trituberculatus</name>
    <dbReference type="NCBI Taxonomy" id="210409"/>
    <lineage>
        <taxon>Eukaryota</taxon>
        <taxon>Metazoa</taxon>
        <taxon>Ecdysozoa</taxon>
        <taxon>Arthropoda</taxon>
        <taxon>Crustacea</taxon>
        <taxon>Multicrustacea</taxon>
        <taxon>Malacostraca</taxon>
        <taxon>Eumalacostraca</taxon>
        <taxon>Eucarida</taxon>
        <taxon>Decapoda</taxon>
        <taxon>Pleocyemata</taxon>
        <taxon>Brachyura</taxon>
        <taxon>Eubrachyura</taxon>
        <taxon>Portunoidea</taxon>
        <taxon>Portunidae</taxon>
        <taxon>Portuninae</taxon>
        <taxon>Portunus</taxon>
    </lineage>
</organism>